<evidence type="ECO:0000313" key="2">
    <source>
        <dbReference type="Proteomes" id="UP000069632"/>
    </source>
</evidence>
<organism evidence="1 2">
    <name type="scientific">Campylobacter geochelonis</name>
    <dbReference type="NCBI Taxonomy" id="1780362"/>
    <lineage>
        <taxon>Bacteria</taxon>
        <taxon>Pseudomonadati</taxon>
        <taxon>Campylobacterota</taxon>
        <taxon>Epsilonproteobacteria</taxon>
        <taxon>Campylobacterales</taxon>
        <taxon>Campylobacteraceae</taxon>
        <taxon>Campylobacter</taxon>
    </lineage>
</organism>
<sequence length="243" mass="27688">MEYKVFIPSGNPTALVVDGVYDEQRRKEINDEIMQKHSFIEQVGFLDDKFNLIMAGGEQCVNAIRCAAYYHMKRLNLNEIKIKNCGEIFSCEKNRRVVSVKSKVEPDIIRLSDSLYKVRLTGIVHLVCTLNLNFKNEDEFKKYAMGEFEKYGVKNEKACGFMLLNGLELKPVVYVRDIDTLFYETACGSGTIACAMIRAYIKKDDVSLRVKQPSGKVLEATIGTLAGQIYKFKISGEIEEYAW</sequence>
<name>A0A128ENA9_9BACT</name>
<dbReference type="EMBL" id="FIZP01000009">
    <property type="protein sequence ID" value="CZE48615.1"/>
    <property type="molecule type" value="Genomic_DNA"/>
</dbReference>
<accession>A0A128ENA9</accession>
<dbReference type="RefSeq" id="WP_075494098.1">
    <property type="nucleotide sequence ID" value="NZ_CP053844.1"/>
</dbReference>
<reference evidence="1 2" key="1">
    <citation type="submission" date="2016-02" db="EMBL/GenBank/DDBJ databases">
        <authorList>
            <consortium name="Pathogen Informatics"/>
        </authorList>
    </citation>
    <scope>NUCLEOTIDE SEQUENCE [LARGE SCALE GENOMIC DNA]</scope>
    <source>
        <strain evidence="1 2">RC20</strain>
    </source>
</reference>
<dbReference type="OrthoDB" id="9813391at2"/>
<dbReference type="Pfam" id="PF26317">
    <property type="entry name" value="CntK_N"/>
    <property type="match status" value="1"/>
</dbReference>
<proteinExistence type="predicted"/>
<dbReference type="AlphaFoldDB" id="A0A128ENA9"/>
<evidence type="ECO:0000313" key="1">
    <source>
        <dbReference type="EMBL" id="CZE48615.1"/>
    </source>
</evidence>
<protein>
    <submittedName>
        <fullName evidence="1">Diaminopimelate epimerase</fullName>
    </submittedName>
</protein>
<dbReference type="Proteomes" id="UP000069632">
    <property type="component" value="Unassembled WGS sequence"/>
</dbReference>
<dbReference type="InterPro" id="IPR058944">
    <property type="entry name" value="CntK-like"/>
</dbReference>
<keyword evidence="2" id="KW-1185">Reference proteome</keyword>
<gene>
    <name evidence="1" type="ORF">ERS672216_01507</name>
</gene>